<evidence type="ECO:0000256" key="5">
    <source>
        <dbReference type="ARBA" id="ARBA00022723"/>
    </source>
</evidence>
<feature type="domain" description="Mannose-6-phosphate isomerase cupin" evidence="10">
    <location>
        <begin position="238"/>
        <end position="315"/>
    </location>
</feature>
<proteinExistence type="inferred from homology"/>
<comment type="catalytic activity">
    <reaction evidence="1 8">
        <text>D-mannose 6-phosphate = D-fructose 6-phosphate</text>
        <dbReference type="Rhea" id="RHEA:12356"/>
        <dbReference type="ChEBI" id="CHEBI:58735"/>
        <dbReference type="ChEBI" id="CHEBI:61527"/>
        <dbReference type="EC" id="5.3.1.8"/>
    </reaction>
</comment>
<dbReference type="SUPFAM" id="SSF51182">
    <property type="entry name" value="RmlC-like cupins"/>
    <property type="match status" value="1"/>
</dbReference>
<dbReference type="Gene3D" id="2.60.120.10">
    <property type="entry name" value="Jelly Rolls"/>
    <property type="match status" value="2"/>
</dbReference>
<dbReference type="Pfam" id="PF20511">
    <property type="entry name" value="PMI_typeI_cat"/>
    <property type="match status" value="1"/>
</dbReference>
<dbReference type="CDD" id="cd07010">
    <property type="entry name" value="cupin_PMI_type_I_N_bac"/>
    <property type="match status" value="1"/>
</dbReference>
<accession>A0ABQ3W9X3</accession>
<dbReference type="InterPro" id="IPR051804">
    <property type="entry name" value="Carb_Metab_Reg_Kinase/Isom"/>
</dbReference>
<evidence type="ECO:0000256" key="8">
    <source>
        <dbReference type="PIRNR" id="PIRNR036894"/>
    </source>
</evidence>
<dbReference type="PIRSF" id="PIRSF036894">
    <property type="entry name" value="PMI_Firm_short"/>
    <property type="match status" value="1"/>
</dbReference>
<dbReference type="InterPro" id="IPR049071">
    <property type="entry name" value="MPI_cupin_dom"/>
</dbReference>
<evidence type="ECO:0000256" key="7">
    <source>
        <dbReference type="ARBA" id="ARBA00023235"/>
    </source>
</evidence>
<dbReference type="GO" id="GO:0016853">
    <property type="term" value="F:isomerase activity"/>
    <property type="evidence" value="ECO:0007669"/>
    <property type="project" value="UniProtKB-KW"/>
</dbReference>
<dbReference type="InterPro" id="IPR011051">
    <property type="entry name" value="RmlC_Cupin_sf"/>
</dbReference>
<evidence type="ECO:0000256" key="3">
    <source>
        <dbReference type="ARBA" id="ARBA00010772"/>
    </source>
</evidence>
<evidence type="ECO:0000313" key="12">
    <source>
        <dbReference type="Proteomes" id="UP000616547"/>
    </source>
</evidence>
<comment type="cofactor">
    <cofactor evidence="2 8">
        <name>Zn(2+)</name>
        <dbReference type="ChEBI" id="CHEBI:29105"/>
    </cofactor>
</comment>
<dbReference type="PANTHER" id="PTHR42742">
    <property type="entry name" value="TRANSCRIPTIONAL REPRESSOR MPRA"/>
    <property type="match status" value="1"/>
</dbReference>
<protein>
    <recommendedName>
        <fullName evidence="4 8">Mannose-6-phosphate isomerase</fullName>
        <ecNumber evidence="4 8">5.3.1.8</ecNumber>
    </recommendedName>
</protein>
<dbReference type="Pfam" id="PF21621">
    <property type="entry name" value="MPI_cupin_dom"/>
    <property type="match status" value="1"/>
</dbReference>
<sequence length="320" mass="36472">MKEPIFLKPVFHEKIWGGTGLRDEFGYDIPSDHTGECWAISAHPHGPAEVINGPYKGMKLNELWDQHRELFGNAEGNVFPLLTKILDANQDLSVQVHPDNEYAEEHEHELGKTESWYVIKAKPGAMLYYGHNAKTRDEFADMIHNKQWKKLLRKMPVKPGDFVYVPHGMVHAVGAGIMVLETQQSSDTTYRMYDFDRVDQKTGHLRELHIQQSIDTVEVPFKMPVLNHKEWDVGDVHVTQFVMAEYFGVFKLDVNGLGNFENTDGKYRLLSVIDGQCTLEIDQQKYELQKGQHLILPSTVNKWSLDGDATIIASKPGDEA</sequence>
<dbReference type="RefSeq" id="WP_201331397.1">
    <property type="nucleotide sequence ID" value="NZ_BOCG01000507.1"/>
</dbReference>
<evidence type="ECO:0000259" key="10">
    <source>
        <dbReference type="Pfam" id="PF21621"/>
    </source>
</evidence>
<dbReference type="InterPro" id="IPR014628">
    <property type="entry name" value="Man6P_isomerase_Firm_short"/>
</dbReference>
<evidence type="ECO:0000256" key="4">
    <source>
        <dbReference type="ARBA" id="ARBA00011956"/>
    </source>
</evidence>
<evidence type="ECO:0000313" key="11">
    <source>
        <dbReference type="EMBL" id="GHW02144.1"/>
    </source>
</evidence>
<dbReference type="InterPro" id="IPR046457">
    <property type="entry name" value="PMI_typeI_cat"/>
</dbReference>
<dbReference type="InterPro" id="IPR001250">
    <property type="entry name" value="Man6P_Isoase-1"/>
</dbReference>
<dbReference type="Proteomes" id="UP000616547">
    <property type="component" value="Unassembled WGS sequence"/>
</dbReference>
<evidence type="ECO:0000256" key="1">
    <source>
        <dbReference type="ARBA" id="ARBA00000757"/>
    </source>
</evidence>
<comment type="similarity">
    <text evidence="3 8">Belongs to the mannose-6-phosphate isomerase type 1 family.</text>
</comment>
<evidence type="ECO:0000259" key="9">
    <source>
        <dbReference type="Pfam" id="PF20511"/>
    </source>
</evidence>
<name>A0ABQ3W9X3_9LACO</name>
<comment type="caution">
    <text evidence="11">The sequence shown here is derived from an EMBL/GenBank/DDBJ whole genome shotgun (WGS) entry which is preliminary data.</text>
</comment>
<dbReference type="PANTHER" id="PTHR42742:SF3">
    <property type="entry name" value="FRUCTOKINASE"/>
    <property type="match status" value="1"/>
</dbReference>
<reference evidence="12" key="1">
    <citation type="submission" date="2021-01" db="EMBL/GenBank/DDBJ databases">
        <title>Draft genome sequence of Nasalis larvatus strain YZ03.</title>
        <authorList>
            <person name="Suzuki-Hashido N."/>
            <person name="Tsuchida S."/>
            <person name="Hayakawa T."/>
        </authorList>
    </citation>
    <scope>NUCLEOTIDE SEQUENCE [LARGE SCALE GENOMIC DNA]</scope>
    <source>
        <strain evidence="12">YZ03</strain>
    </source>
</reference>
<gene>
    <name evidence="11" type="primary">pmi_2</name>
    <name evidence="11" type="ORF">lacNasYZ03_18310</name>
</gene>
<keyword evidence="6 8" id="KW-0862">Zinc</keyword>
<keyword evidence="5 8" id="KW-0479">Metal-binding</keyword>
<feature type="domain" description="Phosphomannose isomerase type I catalytic" evidence="9">
    <location>
        <begin position="6"/>
        <end position="106"/>
    </location>
</feature>
<keyword evidence="7 8" id="KW-0413">Isomerase</keyword>
<keyword evidence="12" id="KW-1185">Reference proteome</keyword>
<dbReference type="EMBL" id="BOCI01000495">
    <property type="protein sequence ID" value="GHW02144.1"/>
    <property type="molecule type" value="Genomic_DNA"/>
</dbReference>
<organism evidence="11 12">
    <name type="scientific">Lactobacillus nasalidis</name>
    <dbReference type="NCBI Taxonomy" id="2797258"/>
    <lineage>
        <taxon>Bacteria</taxon>
        <taxon>Bacillati</taxon>
        <taxon>Bacillota</taxon>
        <taxon>Bacilli</taxon>
        <taxon>Lactobacillales</taxon>
        <taxon>Lactobacillaceae</taxon>
        <taxon>Lactobacillus</taxon>
    </lineage>
</organism>
<dbReference type="NCBIfam" id="TIGR00218">
    <property type="entry name" value="manA"/>
    <property type="match status" value="1"/>
</dbReference>
<evidence type="ECO:0000256" key="6">
    <source>
        <dbReference type="ARBA" id="ARBA00022833"/>
    </source>
</evidence>
<dbReference type="EC" id="5.3.1.8" evidence="4 8"/>
<evidence type="ECO:0000256" key="2">
    <source>
        <dbReference type="ARBA" id="ARBA00001947"/>
    </source>
</evidence>
<dbReference type="InterPro" id="IPR014710">
    <property type="entry name" value="RmlC-like_jellyroll"/>
</dbReference>